<dbReference type="EMBL" id="JACICA010000002">
    <property type="protein sequence ID" value="MBB3702108.1"/>
    <property type="molecule type" value="Genomic_DNA"/>
</dbReference>
<dbReference type="Proteomes" id="UP000541425">
    <property type="component" value="Unassembled WGS sequence"/>
</dbReference>
<gene>
    <name evidence="2" type="ORF">FHS60_000561</name>
</gene>
<accession>A0A7W5UDL8</accession>
<dbReference type="Gene3D" id="2.60.120.260">
    <property type="entry name" value="Galactose-binding domain-like"/>
    <property type="match status" value="1"/>
</dbReference>
<dbReference type="AlphaFoldDB" id="A0A7W5UDL8"/>
<comment type="caution">
    <text evidence="2">The sequence shown here is derived from an EMBL/GenBank/DDBJ whole genome shotgun (WGS) entry which is preliminary data.</text>
</comment>
<evidence type="ECO:0008006" key="4">
    <source>
        <dbReference type="Google" id="ProtNLM"/>
    </source>
</evidence>
<proteinExistence type="predicted"/>
<evidence type="ECO:0000256" key="1">
    <source>
        <dbReference type="SAM" id="SignalP"/>
    </source>
</evidence>
<sequence>MKKISYLFSLLLLSLIGVNAYAQKYSLGEQLSEIPTDGSKVVIQNVGHSKYWNGDADLTAQVGDQSLVIFELTGDQVDGEPTYRLKQVSTGKYIQNVILSGGMDTQDMGGDWIPYTSDPADAFIFTAMPAEKNSADFRKKVTGKFVEGGFVFASTYTYMNNNTLTATYLEAEHVHPYLAPWTGGTEWLLFTVSEAHGAEYIGNAINMYYPNGEPTAEQYAVGTLPGQISQETLDAAKAAFQAAVTAQANPALTDAEAETLVQNLKSTAEALKNTNPVTAGYYYLHDSRGNANHAYDNGSKLLIKGGVTHESPATVNDVAYIFQFIPTGEEGKFYIKNFGTSNYVKFTGANTAYATSSDQFVWTVSKSTFNSSTFNIGKTESDGLWNTYTSQGFISQWNDKKDPGNAFVFTPIPEAEITALVGQVAQNKLNVALNSVYEKAAVLNSQCRVYTCDVPNRTAEGYVTFDQPGLVTDAEQFSSNAKQGNEGTFEGLIDNIDGKSATGTNWYFHSAWQGNIRENHYLQVNLNDAVQKPLFQFAKRSNANGVNDLQVFRLLATNDTTGTWNDEGLYGVSYNQNTIVGNDTIKNGAAMVAPTLSQAYKFFRIVCLKSTGSQQLNGYDFFHIGEFRVYNNAQLDAARSTISQVPAAQVAAFETALADARRELNNKAATQATIDALTQAYDNVKAALPDPSTVNSLLNALKTQLTKLPFSDTPSIGFFPTSAKAAAQTVVDEVSALANSKPNATDWTVAELQATQAKLAEAKKNLEATMVLPTAGKIYTIRTATNSTADGRAANAPVYAVNNGFGTAIRYMAPNQAGADSVKVDDHYGYNWLVESVDAANQTVRLKNMGTGRYMDLQNQLNAGVTLSDTARDIQLSSAYDANSGAMNIKVGTDKYLNTGAAGRIVAYTGDIKGGLNNGAFTMTESALSTDGTFLAVAKGKGQILTMPFDIEGYYGNGKAYSFLGLYATGTDTVLAFQEISGAIPAGTPVYYVAAADENEVSVGVTLNSNGQPTFAFEGKNNNGMYGTVDGAKITKFTSLNFYSATLSPVRASNPEYMRNVGANSGYFSGLAMTTEAGDLQVALPNNVTAKELLDENLTGIGRVIETNKANVIYDLQGRRVQNVKSGLYIINGKKVLVK</sequence>
<name>A0A7W5UDL8_9BACT</name>
<evidence type="ECO:0000313" key="3">
    <source>
        <dbReference type="Proteomes" id="UP000541425"/>
    </source>
</evidence>
<protein>
    <recommendedName>
        <fullName evidence="4">F5/8 type C domain-containing protein</fullName>
    </recommendedName>
</protein>
<feature type="signal peptide" evidence="1">
    <location>
        <begin position="1"/>
        <end position="22"/>
    </location>
</feature>
<dbReference type="RefSeq" id="WP_183694610.1">
    <property type="nucleotide sequence ID" value="NZ_JACICA010000002.1"/>
</dbReference>
<keyword evidence="1" id="KW-0732">Signal</keyword>
<feature type="chain" id="PRO_5030728099" description="F5/8 type C domain-containing protein" evidence="1">
    <location>
        <begin position="23"/>
        <end position="1139"/>
    </location>
</feature>
<evidence type="ECO:0000313" key="2">
    <source>
        <dbReference type="EMBL" id="MBB3702108.1"/>
    </source>
</evidence>
<reference evidence="2 3" key="1">
    <citation type="submission" date="2020-08" db="EMBL/GenBank/DDBJ databases">
        <title>Genomic Encyclopedia of Type Strains, Phase IV (KMG-IV): sequencing the most valuable type-strain genomes for metagenomic binning, comparative biology and taxonomic classification.</title>
        <authorList>
            <person name="Goeker M."/>
        </authorList>
    </citation>
    <scope>NUCLEOTIDE SEQUENCE [LARGE SCALE GENOMIC DNA]</scope>
    <source>
        <strain evidence="2 3">DSM 22548</strain>
    </source>
</reference>
<organism evidence="2 3">
    <name type="scientific">Alloprevotella rava</name>
    <dbReference type="NCBI Taxonomy" id="671218"/>
    <lineage>
        <taxon>Bacteria</taxon>
        <taxon>Pseudomonadati</taxon>
        <taxon>Bacteroidota</taxon>
        <taxon>Bacteroidia</taxon>
        <taxon>Bacteroidales</taxon>
        <taxon>Prevotellaceae</taxon>
        <taxon>Alloprevotella</taxon>
    </lineage>
</organism>